<evidence type="ECO:0000313" key="2">
    <source>
        <dbReference type="Proteomes" id="UP001232992"/>
    </source>
</evidence>
<sequence>MMNWDYRVFHEDNGDYTIREVFYAEDGSIVGCTEHEVSPLGRSLAELTEDLQAFTDALTKPVLRLSDFPKDIARREERKTLSKTISHEQVLVELGLSESQAIV</sequence>
<accession>A0ABT7C1R3</accession>
<evidence type="ECO:0000313" key="1">
    <source>
        <dbReference type="EMBL" id="MDJ1185403.1"/>
    </source>
</evidence>
<gene>
    <name evidence="1" type="ORF">PMH09_19640</name>
</gene>
<dbReference type="RefSeq" id="WP_283760045.1">
    <property type="nucleotide sequence ID" value="NZ_JAQOSQ010000033.1"/>
</dbReference>
<name>A0ABT7C1R3_9CYAN</name>
<proteinExistence type="predicted"/>
<dbReference type="Proteomes" id="UP001232992">
    <property type="component" value="Unassembled WGS sequence"/>
</dbReference>
<dbReference type="EMBL" id="JAQOSQ010000033">
    <property type="protein sequence ID" value="MDJ1185403.1"/>
    <property type="molecule type" value="Genomic_DNA"/>
</dbReference>
<protein>
    <submittedName>
        <fullName evidence="1">Uncharacterized protein</fullName>
    </submittedName>
</protein>
<reference evidence="1 2" key="1">
    <citation type="submission" date="2023-01" db="EMBL/GenBank/DDBJ databases">
        <title>Novel diversity within Roseofilum (Cyanobacteria; Desertifilaceae) from marine benthic mats with descriptions of four novel species.</title>
        <authorList>
            <person name="Wang Y."/>
            <person name="Berthold D.E."/>
            <person name="Hu J."/>
            <person name="Lefler F.W."/>
            <person name="Laughinghouse H.D. IV."/>
        </authorList>
    </citation>
    <scope>NUCLEOTIDE SEQUENCE [LARGE SCALE GENOMIC DNA]</scope>
    <source>
        <strain evidence="1 2">BLCC-M143</strain>
    </source>
</reference>
<organism evidence="1 2">
    <name type="scientific">Roseofilum casamattae BLCC-M143</name>
    <dbReference type="NCBI Taxonomy" id="3022442"/>
    <lineage>
        <taxon>Bacteria</taxon>
        <taxon>Bacillati</taxon>
        <taxon>Cyanobacteriota</taxon>
        <taxon>Cyanophyceae</taxon>
        <taxon>Desertifilales</taxon>
        <taxon>Desertifilaceae</taxon>
        <taxon>Roseofilum</taxon>
        <taxon>Roseofilum casamattae</taxon>
    </lineage>
</organism>
<keyword evidence="2" id="KW-1185">Reference proteome</keyword>
<comment type="caution">
    <text evidence="1">The sequence shown here is derived from an EMBL/GenBank/DDBJ whole genome shotgun (WGS) entry which is preliminary data.</text>
</comment>